<feature type="domain" description="Anti-sigma-28 factor FlgM C-terminal" evidence="2">
    <location>
        <begin position="74"/>
        <end position="115"/>
    </location>
</feature>
<dbReference type="AlphaFoldDB" id="A0A1G7BJI5"/>
<protein>
    <submittedName>
        <fullName evidence="3">Anti-sigma-28 factor, FlgM</fullName>
    </submittedName>
</protein>
<name>A0A1G7BJI5_9BACT</name>
<dbReference type="STRING" id="57664.SAMN05661003_10650"/>
<dbReference type="Pfam" id="PF04316">
    <property type="entry name" value="FlgM"/>
    <property type="match status" value="1"/>
</dbReference>
<dbReference type="OrthoDB" id="5406088at2"/>
<feature type="region of interest" description="Disordered" evidence="1">
    <location>
        <begin position="1"/>
        <end position="62"/>
    </location>
</feature>
<feature type="compositionally biased region" description="Polar residues" evidence="1">
    <location>
        <begin position="37"/>
        <end position="60"/>
    </location>
</feature>
<dbReference type="Proteomes" id="UP000243205">
    <property type="component" value="Unassembled WGS sequence"/>
</dbReference>
<reference evidence="4" key="1">
    <citation type="submission" date="2016-10" db="EMBL/GenBank/DDBJ databases">
        <authorList>
            <person name="Varghese N."/>
            <person name="Submissions S."/>
        </authorList>
    </citation>
    <scope>NUCLEOTIDE SEQUENCE [LARGE SCALE GENOMIC DNA]</scope>
    <source>
        <strain evidence="4">DSM 8987</strain>
    </source>
</reference>
<evidence type="ECO:0000313" key="4">
    <source>
        <dbReference type="Proteomes" id="UP000243205"/>
    </source>
</evidence>
<keyword evidence="4" id="KW-1185">Reference proteome</keyword>
<proteinExistence type="predicted"/>
<organism evidence="3 4">
    <name type="scientific">Desulfuromonas thiophila</name>
    <dbReference type="NCBI Taxonomy" id="57664"/>
    <lineage>
        <taxon>Bacteria</taxon>
        <taxon>Pseudomonadati</taxon>
        <taxon>Thermodesulfobacteriota</taxon>
        <taxon>Desulfuromonadia</taxon>
        <taxon>Desulfuromonadales</taxon>
        <taxon>Desulfuromonadaceae</taxon>
        <taxon>Desulfuromonas</taxon>
    </lineage>
</organism>
<dbReference type="InterPro" id="IPR035890">
    <property type="entry name" value="Anti-sigma-28_factor_FlgM_sf"/>
</dbReference>
<evidence type="ECO:0000259" key="2">
    <source>
        <dbReference type="Pfam" id="PF04316"/>
    </source>
</evidence>
<dbReference type="RefSeq" id="WP_092077942.1">
    <property type="nucleotide sequence ID" value="NZ_CALFZY010000006.1"/>
</dbReference>
<dbReference type="EMBL" id="FNAQ01000006">
    <property type="protein sequence ID" value="SDE26586.1"/>
    <property type="molecule type" value="Genomic_DNA"/>
</dbReference>
<sequence length="123" mass="12991">MKIHGDKNLLPTSQVKPSTKTAEQAGEGRTSAGDKVSFSSVLQQQAPTAGSSLAPPTSYSFEGLHAPRFEELTATEATSSATDLQRAARLEELKQQVAEGSYQPDLKQVAGSLLKFLGQGTLS</sequence>
<dbReference type="InterPro" id="IPR031316">
    <property type="entry name" value="FlgM_C"/>
</dbReference>
<evidence type="ECO:0000256" key="1">
    <source>
        <dbReference type="SAM" id="MobiDB-lite"/>
    </source>
</evidence>
<gene>
    <name evidence="3" type="ORF">SAMN05661003_10650</name>
</gene>
<feature type="compositionally biased region" description="Polar residues" evidence="1">
    <location>
        <begin position="10"/>
        <end position="22"/>
    </location>
</feature>
<evidence type="ECO:0000313" key="3">
    <source>
        <dbReference type="EMBL" id="SDE26586.1"/>
    </source>
</evidence>
<dbReference type="SUPFAM" id="SSF101498">
    <property type="entry name" value="Anti-sigma factor FlgM"/>
    <property type="match status" value="1"/>
</dbReference>
<accession>A0A1G7BJI5</accession>